<dbReference type="EMBL" id="JBHSGR010000021">
    <property type="protein sequence ID" value="MFC4695243.1"/>
    <property type="molecule type" value="Genomic_DNA"/>
</dbReference>
<dbReference type="Proteomes" id="UP001596025">
    <property type="component" value="Unassembled WGS sequence"/>
</dbReference>
<comment type="caution">
    <text evidence="2">The sequence shown here is derived from an EMBL/GenBank/DDBJ whole genome shotgun (WGS) entry which is preliminary data.</text>
</comment>
<protein>
    <recommendedName>
        <fullName evidence="4">MYXO-CTERM domain-containing protein</fullName>
    </recommendedName>
</protein>
<evidence type="ECO:0000313" key="2">
    <source>
        <dbReference type="EMBL" id="MFC4695243.1"/>
    </source>
</evidence>
<name>A0ABV9LMA4_9ACTN</name>
<reference evidence="3" key="1">
    <citation type="journal article" date="2019" name="Int. J. Syst. Evol. Microbiol.">
        <title>The Global Catalogue of Microorganisms (GCM) 10K type strain sequencing project: providing services to taxonomists for standard genome sequencing and annotation.</title>
        <authorList>
            <consortium name="The Broad Institute Genomics Platform"/>
            <consortium name="The Broad Institute Genome Sequencing Center for Infectious Disease"/>
            <person name="Wu L."/>
            <person name="Ma J."/>
        </authorList>
    </citation>
    <scope>NUCLEOTIDE SEQUENCE [LARGE SCALE GENOMIC DNA]</scope>
    <source>
        <strain evidence="3">CCUG 62763</strain>
    </source>
</reference>
<keyword evidence="3" id="KW-1185">Reference proteome</keyword>
<dbReference type="RefSeq" id="WP_387991766.1">
    <property type="nucleotide sequence ID" value="NZ_JBHSGR010000021.1"/>
</dbReference>
<organism evidence="2 3">
    <name type="scientific">Geodermatophilus arenarius</name>
    <dbReference type="NCBI Taxonomy" id="1137990"/>
    <lineage>
        <taxon>Bacteria</taxon>
        <taxon>Bacillati</taxon>
        <taxon>Actinomycetota</taxon>
        <taxon>Actinomycetes</taxon>
        <taxon>Geodermatophilales</taxon>
        <taxon>Geodermatophilaceae</taxon>
        <taxon>Geodermatophilus</taxon>
    </lineage>
</organism>
<keyword evidence="1" id="KW-0812">Transmembrane</keyword>
<evidence type="ECO:0000313" key="3">
    <source>
        <dbReference type="Proteomes" id="UP001596025"/>
    </source>
</evidence>
<accession>A0ABV9LMA4</accession>
<keyword evidence="1" id="KW-0472">Membrane</keyword>
<proteinExistence type="predicted"/>
<evidence type="ECO:0008006" key="4">
    <source>
        <dbReference type="Google" id="ProtNLM"/>
    </source>
</evidence>
<gene>
    <name evidence="2" type="ORF">ACFO3M_17720</name>
</gene>
<keyword evidence="1" id="KW-1133">Transmembrane helix</keyword>
<feature type="transmembrane region" description="Helical" evidence="1">
    <location>
        <begin position="20"/>
        <end position="40"/>
    </location>
</feature>
<evidence type="ECO:0000256" key="1">
    <source>
        <dbReference type="SAM" id="Phobius"/>
    </source>
</evidence>
<sequence>MGGGPARPGDGGTTARRERLVALLVLGIGVVLLLSSPTWFASDRGGVGVAQLFVGVVLLAVGGFLLRRSRSVR</sequence>
<feature type="transmembrane region" description="Helical" evidence="1">
    <location>
        <begin position="46"/>
        <end position="66"/>
    </location>
</feature>